<accession>A0AAC9PS15</accession>
<dbReference type="EMBL" id="CP016076">
    <property type="protein sequence ID" value="APU14678.1"/>
    <property type="molecule type" value="Genomic_DNA"/>
</dbReference>
<gene>
    <name evidence="1" type="ORF">UA74_13100</name>
</gene>
<dbReference type="RefSeq" id="WP_198043011.1">
    <property type="nucleotide sequence ID" value="NZ_CP016076.1"/>
</dbReference>
<evidence type="ECO:0000313" key="1">
    <source>
        <dbReference type="EMBL" id="APU14678.1"/>
    </source>
</evidence>
<reference evidence="2" key="1">
    <citation type="submission" date="2016-06" db="EMBL/GenBank/DDBJ databases">
        <title>Complete genome sequence of Actinoalloteichus fjordicus DSM 46855 (=ADI127-17), type strain of the new species Actinoalloteichus fjordicus.</title>
        <authorList>
            <person name="Ruckert C."/>
            <person name="Nouioui I."/>
            <person name="Willmese J."/>
            <person name="van Wezel G."/>
            <person name="Klenk H.-P."/>
            <person name="Kalinowski J."/>
            <person name="Zotchev S.B."/>
        </authorList>
    </citation>
    <scope>NUCLEOTIDE SEQUENCE [LARGE SCALE GENOMIC DNA]</scope>
    <source>
        <strain evidence="2">ADI127-7</strain>
    </source>
</reference>
<dbReference type="Proteomes" id="UP000185511">
    <property type="component" value="Chromosome"/>
</dbReference>
<proteinExistence type="predicted"/>
<organism evidence="1 2">
    <name type="scientific">Actinoalloteichus fjordicus</name>
    <dbReference type="NCBI Taxonomy" id="1612552"/>
    <lineage>
        <taxon>Bacteria</taxon>
        <taxon>Bacillati</taxon>
        <taxon>Actinomycetota</taxon>
        <taxon>Actinomycetes</taxon>
        <taxon>Pseudonocardiales</taxon>
        <taxon>Pseudonocardiaceae</taxon>
        <taxon>Actinoalloteichus</taxon>
    </lineage>
</organism>
<dbReference type="KEGG" id="acad:UA74_13100"/>
<protein>
    <submittedName>
        <fullName evidence="1">Uncharacterized protein</fullName>
    </submittedName>
</protein>
<sequence>MAAWWVLDLLAAERVPWWAAEWLAQGHDGPCLRELAGLGAQDTRQTRDLLPAVFAELSIRPPQTVITAAEVCFGYLARLCLEGRADERWVAGIVDQVLCSADFADEVYEQPLAGAFGVDEAWDDGWAGPTSELRVLVRDACAAQLGVVDTEAAADEP</sequence>
<keyword evidence="2" id="KW-1185">Reference proteome</keyword>
<name>A0AAC9PS15_9PSEU</name>
<dbReference type="AlphaFoldDB" id="A0AAC9PS15"/>
<evidence type="ECO:0000313" key="2">
    <source>
        <dbReference type="Proteomes" id="UP000185511"/>
    </source>
</evidence>